<evidence type="ECO:0000313" key="2">
    <source>
        <dbReference type="EMBL" id="GGF08187.1"/>
    </source>
</evidence>
<dbReference type="CDD" id="cd00761">
    <property type="entry name" value="Glyco_tranf_GTA_type"/>
    <property type="match status" value="1"/>
</dbReference>
<proteinExistence type="predicted"/>
<evidence type="ECO:0000259" key="1">
    <source>
        <dbReference type="Pfam" id="PF00535"/>
    </source>
</evidence>
<dbReference type="Pfam" id="PF00535">
    <property type="entry name" value="Glycos_transf_2"/>
    <property type="match status" value="1"/>
</dbReference>
<dbReference type="GO" id="GO:0016740">
    <property type="term" value="F:transferase activity"/>
    <property type="evidence" value="ECO:0007669"/>
    <property type="project" value="UniProtKB-KW"/>
</dbReference>
<dbReference type="EMBL" id="BMKP01000003">
    <property type="protein sequence ID" value="GGF08187.1"/>
    <property type="molecule type" value="Genomic_DNA"/>
</dbReference>
<dbReference type="SUPFAM" id="SSF53448">
    <property type="entry name" value="Nucleotide-diphospho-sugar transferases"/>
    <property type="match status" value="1"/>
</dbReference>
<dbReference type="Gene3D" id="3.90.550.10">
    <property type="entry name" value="Spore Coat Polysaccharide Biosynthesis Protein SpsA, Chain A"/>
    <property type="match status" value="1"/>
</dbReference>
<dbReference type="InterPro" id="IPR001173">
    <property type="entry name" value="Glyco_trans_2-like"/>
</dbReference>
<dbReference type="PANTHER" id="PTHR22916">
    <property type="entry name" value="GLYCOSYLTRANSFERASE"/>
    <property type="match status" value="1"/>
</dbReference>
<dbReference type="InterPro" id="IPR029044">
    <property type="entry name" value="Nucleotide-diphossugar_trans"/>
</dbReference>
<protein>
    <submittedName>
        <fullName evidence="2">Glycosyl transferase</fullName>
    </submittedName>
</protein>
<reference evidence="3" key="1">
    <citation type="journal article" date="2019" name="Int. J. Syst. Evol. Microbiol.">
        <title>The Global Catalogue of Microorganisms (GCM) 10K type strain sequencing project: providing services to taxonomists for standard genome sequencing and annotation.</title>
        <authorList>
            <consortium name="The Broad Institute Genomics Platform"/>
            <consortium name="The Broad Institute Genome Sequencing Center for Infectious Disease"/>
            <person name="Wu L."/>
            <person name="Ma J."/>
        </authorList>
    </citation>
    <scope>NUCLEOTIDE SEQUENCE [LARGE SCALE GENOMIC DNA]</scope>
    <source>
        <strain evidence="3">CGMCC 1.16060</strain>
    </source>
</reference>
<dbReference type="Proteomes" id="UP000655016">
    <property type="component" value="Unassembled WGS sequence"/>
</dbReference>
<evidence type="ECO:0000313" key="3">
    <source>
        <dbReference type="Proteomes" id="UP000655016"/>
    </source>
</evidence>
<sequence length="297" mass="34546">MDKSFMFSIVIPTYNRSSDLIRCLNSLVTQTYKNFEVIVCDNGSSDNTKEVIIEYEKKMNLKYIYLTENSGGPARPRNIGAANAKGEWICFLDSDDLYEHNKLEYISKLNLDNVDFLYHNLTVIKGGLKFGKLKPRKLSKANSYYDLLFNTNVIPTSSVCVRKEIFHKTNGFKETKEIAGLEDFHLWINLARMGVRFYYIPKQLGCYFVGNDNFTVTDERQINRYRVLYQEFFDLEENQTNKAKIKAALDYHTGWVYYKNKDFKIGTPFLMKSAINGTVKIKLRSLYFLLKNIANLS</sequence>
<organism evidence="2 3">
    <name type="scientific">Flavobacterium limi</name>
    <dbReference type="NCBI Taxonomy" id="2045105"/>
    <lineage>
        <taxon>Bacteria</taxon>
        <taxon>Pseudomonadati</taxon>
        <taxon>Bacteroidota</taxon>
        <taxon>Flavobacteriia</taxon>
        <taxon>Flavobacteriales</taxon>
        <taxon>Flavobacteriaceae</taxon>
        <taxon>Flavobacterium</taxon>
    </lineage>
</organism>
<dbReference type="PANTHER" id="PTHR22916:SF3">
    <property type="entry name" value="UDP-GLCNAC:BETAGAL BETA-1,3-N-ACETYLGLUCOSAMINYLTRANSFERASE-LIKE PROTEIN 1"/>
    <property type="match status" value="1"/>
</dbReference>
<comment type="caution">
    <text evidence="2">The sequence shown here is derived from an EMBL/GenBank/DDBJ whole genome shotgun (WGS) entry which is preliminary data.</text>
</comment>
<name>A0ABQ1U0I3_9FLAO</name>
<keyword evidence="3" id="KW-1185">Reference proteome</keyword>
<feature type="domain" description="Glycosyltransferase 2-like" evidence="1">
    <location>
        <begin position="8"/>
        <end position="136"/>
    </location>
</feature>
<accession>A0ABQ1U0I3</accession>
<keyword evidence="2" id="KW-0808">Transferase</keyword>
<dbReference type="RefSeq" id="WP_163393948.1">
    <property type="nucleotide sequence ID" value="NZ_BMKP01000003.1"/>
</dbReference>
<gene>
    <name evidence="2" type="ORF">GCM10011518_16780</name>
</gene>